<gene>
    <name evidence="3" type="ORF">K432DRAFT_401000</name>
</gene>
<dbReference type="AlphaFoldDB" id="A0A8E2EIE0"/>
<feature type="region of interest" description="Disordered" evidence="1">
    <location>
        <begin position="230"/>
        <end position="268"/>
    </location>
</feature>
<feature type="compositionally biased region" description="Polar residues" evidence="1">
    <location>
        <begin position="254"/>
        <end position="268"/>
    </location>
</feature>
<reference evidence="3 4" key="1">
    <citation type="journal article" date="2016" name="Nat. Commun.">
        <title>Ectomycorrhizal ecology is imprinted in the genome of the dominant symbiotic fungus Cenococcum geophilum.</title>
        <authorList>
            <consortium name="DOE Joint Genome Institute"/>
            <person name="Peter M."/>
            <person name="Kohler A."/>
            <person name="Ohm R.A."/>
            <person name="Kuo A."/>
            <person name="Krutzmann J."/>
            <person name="Morin E."/>
            <person name="Arend M."/>
            <person name="Barry K.W."/>
            <person name="Binder M."/>
            <person name="Choi C."/>
            <person name="Clum A."/>
            <person name="Copeland A."/>
            <person name="Grisel N."/>
            <person name="Haridas S."/>
            <person name="Kipfer T."/>
            <person name="LaButti K."/>
            <person name="Lindquist E."/>
            <person name="Lipzen A."/>
            <person name="Maire R."/>
            <person name="Meier B."/>
            <person name="Mihaltcheva S."/>
            <person name="Molinier V."/>
            <person name="Murat C."/>
            <person name="Poggeler S."/>
            <person name="Quandt C.A."/>
            <person name="Sperisen C."/>
            <person name="Tritt A."/>
            <person name="Tisserant E."/>
            <person name="Crous P.W."/>
            <person name="Henrissat B."/>
            <person name="Nehls U."/>
            <person name="Egli S."/>
            <person name="Spatafora J.W."/>
            <person name="Grigoriev I.V."/>
            <person name="Martin F.M."/>
        </authorList>
    </citation>
    <scope>NUCLEOTIDE SEQUENCE [LARGE SCALE GENOMIC DNA]</scope>
    <source>
        <strain evidence="3 4">CBS 459.81</strain>
    </source>
</reference>
<dbReference type="EMBL" id="KV744834">
    <property type="protein sequence ID" value="OCK84567.1"/>
    <property type="molecule type" value="Genomic_DNA"/>
</dbReference>
<sequence length="510" mass="55061">MDLWVGKLVLPDGTLLRDITLAAGQPTTALTLPSTLRFLSLVDTVRIPLYLAAGPSLDVWTTSADTEGWFRSILLGEGASKVDSSTDQNAHEWWTSKRTQSPVGIIVQIDNSETTASLPRVTEILFYGTIGAPSQAGLPTPPTSSPDSYISTEDLLELRVHALPLSSDLLFKPFATTAPIISPPATNEDASLVLDEVDAQFLPPPFPRTNSPGPGKRKHVDDIFDEAAEQRRKTRRKGGEGIAAAASKIHGSRPGSSHPKSLSVDNGASQAPEVLDSKTATHISQFQPVGRPLSRSPSISSDIRPLSRKGLLEGLGKRSSLSRVTSIATATEELTTESRNKEALSRVVMAGMRMYGLQQRKRPNKSTRGSVAPSADSNEAGEEQIADDMAKDEEYKMIYHQTFKGAVLALRNHIAILPLHSQPDRLRDVVDKLLAIFCTDPLNIALPMNDSKDIQSTVSNSTTLCAPDDSYPQSSPFDSAKSPSSRLLVQGGRDIYINSPKTRRGNVEAG</sequence>
<protein>
    <recommendedName>
        <fullName evidence="2">Sld7 C-terminal domain-containing protein</fullName>
    </recommendedName>
</protein>
<proteinExistence type="predicted"/>
<name>A0A8E2EIE0_9PEZI</name>
<feature type="compositionally biased region" description="Low complexity" evidence="1">
    <location>
        <begin position="291"/>
        <end position="304"/>
    </location>
</feature>
<feature type="region of interest" description="Disordered" evidence="1">
    <location>
        <begin position="283"/>
        <end position="305"/>
    </location>
</feature>
<feature type="region of interest" description="Disordered" evidence="1">
    <location>
        <begin position="465"/>
        <end position="510"/>
    </location>
</feature>
<dbReference type="Pfam" id="PF18596">
    <property type="entry name" value="Sld7_C"/>
    <property type="match status" value="1"/>
</dbReference>
<organism evidence="3 4">
    <name type="scientific">Lepidopterella palustris CBS 459.81</name>
    <dbReference type="NCBI Taxonomy" id="1314670"/>
    <lineage>
        <taxon>Eukaryota</taxon>
        <taxon>Fungi</taxon>
        <taxon>Dikarya</taxon>
        <taxon>Ascomycota</taxon>
        <taxon>Pezizomycotina</taxon>
        <taxon>Dothideomycetes</taxon>
        <taxon>Pleosporomycetidae</taxon>
        <taxon>Mytilinidiales</taxon>
        <taxon>Argynnaceae</taxon>
        <taxon>Lepidopterella</taxon>
    </lineage>
</organism>
<evidence type="ECO:0000256" key="1">
    <source>
        <dbReference type="SAM" id="MobiDB-lite"/>
    </source>
</evidence>
<evidence type="ECO:0000313" key="3">
    <source>
        <dbReference type="EMBL" id="OCK84567.1"/>
    </source>
</evidence>
<evidence type="ECO:0000313" key="4">
    <source>
        <dbReference type="Proteomes" id="UP000250266"/>
    </source>
</evidence>
<dbReference type="InterPro" id="IPR041260">
    <property type="entry name" value="Sld7_C"/>
</dbReference>
<feature type="compositionally biased region" description="Low complexity" evidence="1">
    <location>
        <begin position="474"/>
        <end position="485"/>
    </location>
</feature>
<feature type="domain" description="Sld7 C-terminal" evidence="2">
    <location>
        <begin position="337"/>
        <end position="438"/>
    </location>
</feature>
<dbReference type="OrthoDB" id="4205424at2759"/>
<feature type="region of interest" description="Disordered" evidence="1">
    <location>
        <begin position="355"/>
        <end position="383"/>
    </location>
</feature>
<evidence type="ECO:0000259" key="2">
    <source>
        <dbReference type="Pfam" id="PF18596"/>
    </source>
</evidence>
<keyword evidence="4" id="KW-1185">Reference proteome</keyword>
<dbReference type="Proteomes" id="UP000250266">
    <property type="component" value="Unassembled WGS sequence"/>
</dbReference>
<accession>A0A8E2EIE0</accession>